<comment type="caution">
    <text evidence="7">The sequence shown here is derived from an EMBL/GenBank/DDBJ whole genome shotgun (WGS) entry which is preliminary data.</text>
</comment>
<dbReference type="Proteomes" id="UP000326924">
    <property type="component" value="Unassembled WGS sequence"/>
</dbReference>
<dbReference type="OrthoDB" id="10029320at2759"/>
<protein>
    <submittedName>
        <fullName evidence="7">Cytochrome P450</fullName>
    </submittedName>
</protein>
<keyword evidence="5" id="KW-1133">Transmembrane helix</keyword>
<dbReference type="GO" id="GO:0016705">
    <property type="term" value="F:oxidoreductase activity, acting on paired donors, with incorporation or reduction of molecular oxygen"/>
    <property type="evidence" value="ECO:0007669"/>
    <property type="project" value="InterPro"/>
</dbReference>
<keyword evidence="8" id="KW-1185">Reference proteome</keyword>
<evidence type="ECO:0000256" key="2">
    <source>
        <dbReference type="ARBA" id="ARBA00010617"/>
    </source>
</evidence>
<dbReference type="InterPro" id="IPR036396">
    <property type="entry name" value="Cyt_P450_sf"/>
</dbReference>
<sequence>MRPFILPIPAVVLVVIPALPILSLLLAFILRRRRRKPTITTIRCLHVGRALLTSSPGHLTPLASRALPNQRLVTAFGIDNSFTTASYSRHKAFRSRVEHLLRMSSASWQQTSTLAQTLFRQNTSSLHLVPFVRQYVLTTILHIFFADFVPFQPDAVAELGDLIHSLWLQSKVGAPSVTSQRRLQETLRHLFPGMTENPLDLLLPAYETLWRTVMRCFLEVQFRAGEQAPAWRELLAEYLGQPSSPRFYASLDGVSPAFLVKETLRLYPPTKRIYRATTEKNWVAVDVEGLQCSPEVWGKDAEHFRPERWGEADAGTWIPFGTGTFVCPAKGEFAPRLIGILVAAMLGAVPKDARWTVEHEADDVLRGGRLNNERDGYESLKLFW</sequence>
<keyword evidence="4" id="KW-0408">Iron</keyword>
<evidence type="ECO:0000313" key="8">
    <source>
        <dbReference type="Proteomes" id="UP000326924"/>
    </source>
</evidence>
<dbReference type="SUPFAM" id="SSF48264">
    <property type="entry name" value="Cytochrome P450"/>
    <property type="match status" value="1"/>
</dbReference>
<dbReference type="InterPro" id="IPR050121">
    <property type="entry name" value="Cytochrome_P450_monoxygenase"/>
</dbReference>
<comment type="similarity">
    <text evidence="2">Belongs to the cytochrome P450 family.</text>
</comment>
<proteinExistence type="inferred from homology"/>
<dbReference type="Gene3D" id="1.10.630.10">
    <property type="entry name" value="Cytochrome P450"/>
    <property type="match status" value="1"/>
</dbReference>
<keyword evidence="3" id="KW-0479">Metal-binding</keyword>
<dbReference type="PANTHER" id="PTHR24305:SF232">
    <property type="entry name" value="P450, PUTATIVE (EUROFUNG)-RELATED"/>
    <property type="match status" value="1"/>
</dbReference>
<gene>
    <name evidence="6" type="ORF">FN846DRAFT_913544</name>
    <name evidence="7" type="ORF">FN846DRAFT_913550</name>
</gene>
<dbReference type="EMBL" id="VXIS01000392">
    <property type="protein sequence ID" value="KAA8893889.1"/>
    <property type="molecule type" value="Genomic_DNA"/>
</dbReference>
<evidence type="ECO:0000256" key="5">
    <source>
        <dbReference type="SAM" id="Phobius"/>
    </source>
</evidence>
<evidence type="ECO:0000256" key="4">
    <source>
        <dbReference type="ARBA" id="ARBA00023004"/>
    </source>
</evidence>
<evidence type="ECO:0000256" key="3">
    <source>
        <dbReference type="ARBA" id="ARBA00022723"/>
    </source>
</evidence>
<keyword evidence="5" id="KW-0812">Transmembrane</keyword>
<dbReference type="GO" id="GO:0004497">
    <property type="term" value="F:monooxygenase activity"/>
    <property type="evidence" value="ECO:0007669"/>
    <property type="project" value="InterPro"/>
</dbReference>
<reference evidence="7 8" key="1">
    <citation type="submission" date="2019-09" db="EMBL/GenBank/DDBJ databases">
        <title>Draft genome of the ectomycorrhizal ascomycete Sphaerosporella brunnea.</title>
        <authorList>
            <consortium name="DOE Joint Genome Institute"/>
            <person name="Benucci G.M."/>
            <person name="Marozzi G."/>
            <person name="Antonielli L."/>
            <person name="Sanchez S."/>
            <person name="Marco P."/>
            <person name="Wang X."/>
            <person name="Falini L.B."/>
            <person name="Barry K."/>
            <person name="Haridas S."/>
            <person name="Lipzen A."/>
            <person name="Labutti K."/>
            <person name="Grigoriev I.V."/>
            <person name="Murat C."/>
            <person name="Martin F."/>
            <person name="Albertini E."/>
            <person name="Donnini D."/>
            <person name="Bonito G."/>
        </authorList>
    </citation>
    <scope>NUCLEOTIDE SEQUENCE [LARGE SCALE GENOMIC DNA]</scope>
    <source>
        <strain evidence="7 8">Sb_GMNB300</strain>
    </source>
</reference>
<dbReference type="EMBL" id="VXIS01000392">
    <property type="protein sequence ID" value="KAA8893895.1"/>
    <property type="molecule type" value="Genomic_DNA"/>
</dbReference>
<evidence type="ECO:0000313" key="6">
    <source>
        <dbReference type="EMBL" id="KAA8893889.1"/>
    </source>
</evidence>
<dbReference type="GO" id="GO:0005506">
    <property type="term" value="F:iron ion binding"/>
    <property type="evidence" value="ECO:0007669"/>
    <property type="project" value="InterPro"/>
</dbReference>
<organism evidence="7 8">
    <name type="scientific">Sphaerosporella brunnea</name>
    <dbReference type="NCBI Taxonomy" id="1250544"/>
    <lineage>
        <taxon>Eukaryota</taxon>
        <taxon>Fungi</taxon>
        <taxon>Dikarya</taxon>
        <taxon>Ascomycota</taxon>
        <taxon>Pezizomycotina</taxon>
        <taxon>Pezizomycetes</taxon>
        <taxon>Pezizales</taxon>
        <taxon>Pyronemataceae</taxon>
        <taxon>Sphaerosporella</taxon>
    </lineage>
</organism>
<dbReference type="AlphaFoldDB" id="A0A5J5EE31"/>
<feature type="transmembrane region" description="Helical" evidence="5">
    <location>
        <begin position="6"/>
        <end position="30"/>
    </location>
</feature>
<accession>A0A5J5EE31</accession>
<comment type="cofactor">
    <cofactor evidence="1">
        <name>heme</name>
        <dbReference type="ChEBI" id="CHEBI:30413"/>
    </cofactor>
</comment>
<dbReference type="PANTHER" id="PTHR24305">
    <property type="entry name" value="CYTOCHROME P450"/>
    <property type="match status" value="1"/>
</dbReference>
<name>A0A5J5EE31_9PEZI</name>
<evidence type="ECO:0000313" key="7">
    <source>
        <dbReference type="EMBL" id="KAA8893895.1"/>
    </source>
</evidence>
<dbReference type="GO" id="GO:0020037">
    <property type="term" value="F:heme binding"/>
    <property type="evidence" value="ECO:0007669"/>
    <property type="project" value="InterPro"/>
</dbReference>
<keyword evidence="5" id="KW-0472">Membrane</keyword>
<evidence type="ECO:0000256" key="1">
    <source>
        <dbReference type="ARBA" id="ARBA00001971"/>
    </source>
</evidence>